<dbReference type="PANTHER" id="PTHR47326:SF1">
    <property type="entry name" value="HTH PSQ-TYPE DOMAIN-CONTAINING PROTEIN"/>
    <property type="match status" value="1"/>
</dbReference>
<dbReference type="Proteomes" id="UP000499080">
    <property type="component" value="Unassembled WGS sequence"/>
</dbReference>
<evidence type="ECO:0008006" key="3">
    <source>
        <dbReference type="Google" id="ProtNLM"/>
    </source>
</evidence>
<gene>
    <name evidence="1" type="ORF">AVEN_1707_1</name>
</gene>
<accession>A0A4Y2KKD6</accession>
<name>A0A4Y2KKD6_ARAVE</name>
<organism evidence="1 2">
    <name type="scientific">Araneus ventricosus</name>
    <name type="common">Orbweaver spider</name>
    <name type="synonym">Epeira ventricosa</name>
    <dbReference type="NCBI Taxonomy" id="182803"/>
    <lineage>
        <taxon>Eukaryota</taxon>
        <taxon>Metazoa</taxon>
        <taxon>Ecdysozoa</taxon>
        <taxon>Arthropoda</taxon>
        <taxon>Chelicerata</taxon>
        <taxon>Arachnida</taxon>
        <taxon>Araneae</taxon>
        <taxon>Araneomorphae</taxon>
        <taxon>Entelegynae</taxon>
        <taxon>Araneoidea</taxon>
        <taxon>Araneidae</taxon>
        <taxon>Araneus</taxon>
    </lineage>
</organism>
<dbReference type="AlphaFoldDB" id="A0A4Y2KKD6"/>
<dbReference type="OrthoDB" id="6437429at2759"/>
<dbReference type="EMBL" id="BGPR01004735">
    <property type="protein sequence ID" value="GBN02808.1"/>
    <property type="molecule type" value="Genomic_DNA"/>
</dbReference>
<keyword evidence="2" id="KW-1185">Reference proteome</keyword>
<evidence type="ECO:0000313" key="1">
    <source>
        <dbReference type="EMBL" id="GBN02808.1"/>
    </source>
</evidence>
<comment type="caution">
    <text evidence="1">The sequence shown here is derived from an EMBL/GenBank/DDBJ whole genome shotgun (WGS) entry which is preliminary data.</text>
</comment>
<dbReference type="GO" id="GO:0003676">
    <property type="term" value="F:nucleic acid binding"/>
    <property type="evidence" value="ECO:0007669"/>
    <property type="project" value="InterPro"/>
</dbReference>
<protein>
    <recommendedName>
        <fullName evidence="3">RNase H type-1 domain-containing protein</fullName>
    </recommendedName>
</protein>
<sequence>MDLTAIKNKSLVLHQWLKNVAGTNWGLSKNIRRQLYLTVVEKVILYASAAWAHNITARQQKLLYSIQRKSPLNVTGAYNTTPTAVLQVIEGLIPLHIKNLTWGQGPSNRTPIEVYSDGSKINDQTGSSFCAIENEAVTKTWKAKLSLANTVFQAEKLALKAAIELGQHSKRRSTTSAGTASLASKLLNPLKKVKRKDVISDFLEDLPLSDYQNVWFQHDDAPPHKVSSVQQYIRDTFQQQVIRYGGCVEWPPRSPEVNPLDFFLWGYIKQRVYATPPPTLQELRNRITDACASVSPAKLYNEQREVQSCVQICIVAEGHHFEHDR</sequence>
<dbReference type="InterPro" id="IPR036397">
    <property type="entry name" value="RNaseH_sf"/>
</dbReference>
<reference evidence="1 2" key="1">
    <citation type="journal article" date="2019" name="Sci. Rep.">
        <title>Orb-weaving spider Araneus ventricosus genome elucidates the spidroin gene catalogue.</title>
        <authorList>
            <person name="Kono N."/>
            <person name="Nakamura H."/>
            <person name="Ohtoshi R."/>
            <person name="Moran D.A.P."/>
            <person name="Shinohara A."/>
            <person name="Yoshida Y."/>
            <person name="Fujiwara M."/>
            <person name="Mori M."/>
            <person name="Tomita M."/>
            <person name="Arakawa K."/>
        </authorList>
    </citation>
    <scope>NUCLEOTIDE SEQUENCE [LARGE SCALE GENOMIC DNA]</scope>
</reference>
<dbReference type="Gene3D" id="3.30.420.10">
    <property type="entry name" value="Ribonuclease H-like superfamily/Ribonuclease H"/>
    <property type="match status" value="1"/>
</dbReference>
<proteinExistence type="predicted"/>
<dbReference type="PANTHER" id="PTHR47326">
    <property type="entry name" value="TRANSPOSABLE ELEMENT TC3 TRANSPOSASE-LIKE PROTEIN"/>
    <property type="match status" value="1"/>
</dbReference>
<evidence type="ECO:0000313" key="2">
    <source>
        <dbReference type="Proteomes" id="UP000499080"/>
    </source>
</evidence>